<feature type="compositionally biased region" description="Basic and acidic residues" evidence="1">
    <location>
        <begin position="37"/>
        <end position="46"/>
    </location>
</feature>
<dbReference type="AlphaFoldDB" id="A0A016SDQ9"/>
<sequence length="210" mass="23852">MMLTLRKNSDDVFYSQSRTPPKKRAQSEKERKKKQKRELSGDSLKAKERRKHGGRKLSEALRSPKEMLLRRKKPLGPSLSWEPEHLGTANSSDARSRVHSDGSDGSEGERLPKSDYIEEPRFELEILCGHCALVAAYRREFLKTEIESAVKLLARRLGSARTWRETSAKVPLQGMPNIIVSSISSDEDDPTYERHTSSERGSSLQTSETR</sequence>
<feature type="compositionally biased region" description="Basic and acidic residues" evidence="1">
    <location>
        <begin position="56"/>
        <end position="69"/>
    </location>
</feature>
<evidence type="ECO:0000313" key="2">
    <source>
        <dbReference type="EMBL" id="EYB88833.1"/>
    </source>
</evidence>
<feature type="region of interest" description="Disordered" evidence="1">
    <location>
        <begin position="181"/>
        <end position="210"/>
    </location>
</feature>
<dbReference type="OrthoDB" id="5866700at2759"/>
<accession>A0A016SDQ9</accession>
<protein>
    <submittedName>
        <fullName evidence="2">Uncharacterized protein</fullName>
    </submittedName>
</protein>
<comment type="caution">
    <text evidence="2">The sequence shown here is derived from an EMBL/GenBank/DDBJ whole genome shotgun (WGS) entry which is preliminary data.</text>
</comment>
<evidence type="ECO:0000256" key="1">
    <source>
        <dbReference type="SAM" id="MobiDB-lite"/>
    </source>
</evidence>
<evidence type="ECO:0000313" key="3">
    <source>
        <dbReference type="Proteomes" id="UP000024635"/>
    </source>
</evidence>
<organism evidence="2 3">
    <name type="scientific">Ancylostoma ceylanicum</name>
    <dbReference type="NCBI Taxonomy" id="53326"/>
    <lineage>
        <taxon>Eukaryota</taxon>
        <taxon>Metazoa</taxon>
        <taxon>Ecdysozoa</taxon>
        <taxon>Nematoda</taxon>
        <taxon>Chromadorea</taxon>
        <taxon>Rhabditida</taxon>
        <taxon>Rhabditina</taxon>
        <taxon>Rhabditomorpha</taxon>
        <taxon>Strongyloidea</taxon>
        <taxon>Ancylostomatidae</taxon>
        <taxon>Ancylostomatinae</taxon>
        <taxon>Ancylostoma</taxon>
    </lineage>
</organism>
<dbReference type="STRING" id="53326.A0A016SDQ9"/>
<feature type="compositionally biased region" description="Basic and acidic residues" evidence="1">
    <location>
        <begin position="94"/>
        <end position="113"/>
    </location>
</feature>
<name>A0A016SDQ9_9BILA</name>
<dbReference type="EMBL" id="JARK01001577">
    <property type="protein sequence ID" value="EYB88833.1"/>
    <property type="molecule type" value="Genomic_DNA"/>
</dbReference>
<dbReference type="Proteomes" id="UP000024635">
    <property type="component" value="Unassembled WGS sequence"/>
</dbReference>
<keyword evidence="3" id="KW-1185">Reference proteome</keyword>
<feature type="region of interest" description="Disordered" evidence="1">
    <location>
        <begin position="1"/>
        <end position="113"/>
    </location>
</feature>
<reference evidence="3" key="1">
    <citation type="journal article" date="2015" name="Nat. Genet.">
        <title>The genome and transcriptome of the zoonotic hookworm Ancylostoma ceylanicum identify infection-specific gene families.</title>
        <authorList>
            <person name="Schwarz E.M."/>
            <person name="Hu Y."/>
            <person name="Antoshechkin I."/>
            <person name="Miller M.M."/>
            <person name="Sternberg P.W."/>
            <person name="Aroian R.V."/>
        </authorList>
    </citation>
    <scope>NUCLEOTIDE SEQUENCE</scope>
    <source>
        <strain evidence="3">HY135</strain>
    </source>
</reference>
<proteinExistence type="predicted"/>
<gene>
    <name evidence="2" type="primary">Acey_s0241.g3398</name>
    <name evidence="2" type="ORF">Y032_0241g3398</name>
</gene>
<feature type="compositionally biased region" description="Polar residues" evidence="1">
    <location>
        <begin position="199"/>
        <end position="210"/>
    </location>
</feature>